<dbReference type="NCBIfam" id="TIGR01378">
    <property type="entry name" value="thi_PPkinase"/>
    <property type="match status" value="1"/>
</dbReference>
<dbReference type="Pfam" id="PF04263">
    <property type="entry name" value="TPK_catalytic"/>
    <property type="match status" value="1"/>
</dbReference>
<reference evidence="6 7" key="1">
    <citation type="journal article" date="2024" name="Science">
        <title>Giant polyketide synthase enzymes in the biosynthesis of giant marine polyether toxins.</title>
        <authorList>
            <person name="Fallon T.R."/>
            <person name="Shende V.V."/>
            <person name="Wierzbicki I.H."/>
            <person name="Pendleton A.L."/>
            <person name="Watervoot N.F."/>
            <person name="Auber R.P."/>
            <person name="Gonzalez D.J."/>
            <person name="Wisecaver J.H."/>
            <person name="Moore B.S."/>
        </authorList>
    </citation>
    <scope>NUCLEOTIDE SEQUENCE [LARGE SCALE GENOMIC DNA]</scope>
    <source>
        <strain evidence="6 7">12B1</strain>
    </source>
</reference>
<proteinExistence type="predicted"/>
<dbReference type="InterPro" id="IPR036759">
    <property type="entry name" value="TPK_catalytic_sf"/>
</dbReference>
<organism evidence="6 7">
    <name type="scientific">Prymnesium parvum</name>
    <name type="common">Toxic golden alga</name>
    <dbReference type="NCBI Taxonomy" id="97485"/>
    <lineage>
        <taxon>Eukaryota</taxon>
        <taxon>Haptista</taxon>
        <taxon>Haptophyta</taxon>
        <taxon>Prymnesiophyceae</taxon>
        <taxon>Prymnesiales</taxon>
        <taxon>Prymnesiaceae</taxon>
        <taxon>Prymnesium</taxon>
    </lineage>
</organism>
<keyword evidence="3" id="KW-0418">Kinase</keyword>
<dbReference type="Gene3D" id="2.60.120.320">
    <property type="entry name" value="Thiamin pyrophosphokinase, thiamin-binding domain"/>
    <property type="match status" value="1"/>
</dbReference>
<evidence type="ECO:0000313" key="6">
    <source>
        <dbReference type="EMBL" id="KAL1515818.1"/>
    </source>
</evidence>
<dbReference type="GO" id="GO:0005524">
    <property type="term" value="F:ATP binding"/>
    <property type="evidence" value="ECO:0007669"/>
    <property type="project" value="UniProtKB-KW"/>
</dbReference>
<evidence type="ECO:0000313" key="7">
    <source>
        <dbReference type="Proteomes" id="UP001515480"/>
    </source>
</evidence>
<dbReference type="GO" id="GO:0016301">
    <property type="term" value="F:kinase activity"/>
    <property type="evidence" value="ECO:0007669"/>
    <property type="project" value="UniProtKB-KW"/>
</dbReference>
<dbReference type="Gene3D" id="3.40.50.10240">
    <property type="entry name" value="Thiamin pyrophosphokinase, catalytic domain"/>
    <property type="match status" value="1"/>
</dbReference>
<keyword evidence="2" id="KW-0547">Nucleotide-binding</keyword>
<dbReference type="PANTHER" id="PTHR13622">
    <property type="entry name" value="THIAMIN PYROPHOSPHOKINASE"/>
    <property type="match status" value="1"/>
</dbReference>
<keyword evidence="1" id="KW-0808">Transferase</keyword>
<evidence type="ECO:0000256" key="4">
    <source>
        <dbReference type="ARBA" id="ARBA00022840"/>
    </source>
</evidence>
<dbReference type="FunFam" id="2.60.120.320:FF:000001">
    <property type="entry name" value="Thiamine pyrophosphokinase"/>
    <property type="match status" value="1"/>
</dbReference>
<sequence>MRCASAAAAKAERLHSNLFLSRPPSLDTPRTALVLLNTPPRPAAALRRLWSLSAFRVCADAAANRLRDSIQLVMQDEAGVSGGPAALRRRLLELQRVAREHELMVPDVVTGDFDSIREDVLEFYRGRGCRIAHNSSQDSTDFEKALDIVAEAQNAAGHQPWTVVAFGAFGNRFDHELASTNALFKFRHEFGRLILMGERMTACLLQPGRHRILPNPLLEGPTCGLLPIGGPVESISTSGLRWDLQSDRLAFGSLVSSSNEILFNQPGNAAEVMVETSDDVVWTTVLQPHGWSSAEGLSNDLD</sequence>
<evidence type="ECO:0000259" key="5">
    <source>
        <dbReference type="SMART" id="SM00983"/>
    </source>
</evidence>
<name>A0AB34J8Z2_PRYPA</name>
<dbReference type="InterPro" id="IPR007373">
    <property type="entry name" value="Thiamin_PyroPKinase_B1-bd"/>
</dbReference>
<feature type="domain" description="Thiamin pyrophosphokinase thiamin-binding" evidence="5">
    <location>
        <begin position="208"/>
        <end position="280"/>
    </location>
</feature>
<dbReference type="GO" id="GO:0004788">
    <property type="term" value="F:thiamine diphosphokinase activity"/>
    <property type="evidence" value="ECO:0007669"/>
    <property type="project" value="InterPro"/>
</dbReference>
<dbReference type="PANTHER" id="PTHR13622:SF8">
    <property type="entry name" value="THIAMIN PYROPHOSPHOKINASE 1"/>
    <property type="match status" value="1"/>
</dbReference>
<keyword evidence="4" id="KW-0067">ATP-binding</keyword>
<accession>A0AB34J8Z2</accession>
<protein>
    <recommendedName>
        <fullName evidence="5">Thiamin pyrophosphokinase thiamin-binding domain-containing protein</fullName>
    </recommendedName>
</protein>
<dbReference type="InterPro" id="IPR006282">
    <property type="entry name" value="Thi_PPkinase"/>
</dbReference>
<dbReference type="GO" id="GO:0030975">
    <property type="term" value="F:thiamine binding"/>
    <property type="evidence" value="ECO:0007669"/>
    <property type="project" value="InterPro"/>
</dbReference>
<dbReference type="InterPro" id="IPR007371">
    <property type="entry name" value="TPK_catalytic"/>
</dbReference>
<gene>
    <name evidence="6" type="ORF">AB1Y20_002434</name>
</gene>
<dbReference type="EMBL" id="JBGBPQ010000011">
    <property type="protein sequence ID" value="KAL1515818.1"/>
    <property type="molecule type" value="Genomic_DNA"/>
</dbReference>
<evidence type="ECO:0000256" key="3">
    <source>
        <dbReference type="ARBA" id="ARBA00022777"/>
    </source>
</evidence>
<dbReference type="SMART" id="SM00983">
    <property type="entry name" value="TPK_B1_binding"/>
    <property type="match status" value="1"/>
</dbReference>
<evidence type="ECO:0000256" key="2">
    <source>
        <dbReference type="ARBA" id="ARBA00022741"/>
    </source>
</evidence>
<dbReference type="Proteomes" id="UP001515480">
    <property type="component" value="Unassembled WGS sequence"/>
</dbReference>
<evidence type="ECO:0000256" key="1">
    <source>
        <dbReference type="ARBA" id="ARBA00022679"/>
    </source>
</evidence>
<dbReference type="InterPro" id="IPR036371">
    <property type="entry name" value="TPK_B1-bd_sf"/>
</dbReference>
<dbReference type="AlphaFoldDB" id="A0AB34J8Z2"/>
<keyword evidence="7" id="KW-1185">Reference proteome</keyword>
<dbReference type="SUPFAM" id="SSF63862">
    <property type="entry name" value="Thiamin pyrophosphokinase, substrate-binding domain"/>
    <property type="match status" value="1"/>
</dbReference>
<comment type="caution">
    <text evidence="6">The sequence shown here is derived from an EMBL/GenBank/DDBJ whole genome shotgun (WGS) entry which is preliminary data.</text>
</comment>
<dbReference type="Pfam" id="PF04265">
    <property type="entry name" value="TPK_B1_binding"/>
    <property type="match status" value="1"/>
</dbReference>
<dbReference type="GO" id="GO:0009229">
    <property type="term" value="P:thiamine diphosphate biosynthetic process"/>
    <property type="evidence" value="ECO:0007669"/>
    <property type="project" value="InterPro"/>
</dbReference>
<dbReference type="SUPFAM" id="SSF63999">
    <property type="entry name" value="Thiamin pyrophosphokinase, catalytic domain"/>
    <property type="match status" value="1"/>
</dbReference>
<dbReference type="GO" id="GO:0006772">
    <property type="term" value="P:thiamine metabolic process"/>
    <property type="evidence" value="ECO:0007669"/>
    <property type="project" value="InterPro"/>
</dbReference>
<dbReference type="CDD" id="cd07995">
    <property type="entry name" value="TPK"/>
    <property type="match status" value="1"/>
</dbReference>